<feature type="region of interest" description="Disordered" evidence="1">
    <location>
        <begin position="117"/>
        <end position="145"/>
    </location>
</feature>
<gene>
    <name evidence="2" type="ORF">R9X50_00780700</name>
</gene>
<sequence length="286" mass="32784">MRRQTPIAHLLYSHLFPAPTSKDPPSFSAHLAQNLVPEVRIEVATFYGDLISTEARYPGLNYCYPPHRLRLGRFKHHRRLFDAFDDLGLTYGEIQDFCCWEGTKWARERYEKDEGIKVPDTTGDEIGPFVEWRDRTGPPPSPRRESITRKTDILVVVEDNAASRSNALTQTQDQEMSDAEFDVNEDEVATETQLEARARREHTLELSRRREQALNQRIIRALELGQPLSPDIEQYLKEQSERGTLEIGMDLRRLLESRRGSRHSPSSTSTQSTSRPSARVVPRAAA</sequence>
<proteinExistence type="predicted"/>
<accession>A0AAQ3MBX0</accession>
<organism evidence="2 3">
    <name type="scientific">Acrodontium crateriforme</name>
    <dbReference type="NCBI Taxonomy" id="150365"/>
    <lineage>
        <taxon>Eukaryota</taxon>
        <taxon>Fungi</taxon>
        <taxon>Dikarya</taxon>
        <taxon>Ascomycota</taxon>
        <taxon>Pezizomycotina</taxon>
        <taxon>Dothideomycetes</taxon>
        <taxon>Dothideomycetidae</taxon>
        <taxon>Mycosphaerellales</taxon>
        <taxon>Teratosphaeriaceae</taxon>
        <taxon>Acrodontium</taxon>
    </lineage>
</organism>
<evidence type="ECO:0000313" key="3">
    <source>
        <dbReference type="Proteomes" id="UP001303373"/>
    </source>
</evidence>
<evidence type="ECO:0000313" key="2">
    <source>
        <dbReference type="EMBL" id="WPH04910.1"/>
    </source>
</evidence>
<feature type="region of interest" description="Disordered" evidence="1">
    <location>
        <begin position="254"/>
        <end position="286"/>
    </location>
</feature>
<keyword evidence="3" id="KW-1185">Reference proteome</keyword>
<feature type="compositionally biased region" description="Low complexity" evidence="1">
    <location>
        <begin position="263"/>
        <end position="286"/>
    </location>
</feature>
<evidence type="ECO:0000256" key="1">
    <source>
        <dbReference type="SAM" id="MobiDB-lite"/>
    </source>
</evidence>
<name>A0AAQ3MBX0_9PEZI</name>
<dbReference type="EMBL" id="CP138593">
    <property type="protein sequence ID" value="WPH04910.1"/>
    <property type="molecule type" value="Genomic_DNA"/>
</dbReference>
<feature type="compositionally biased region" description="Basic and acidic residues" evidence="1">
    <location>
        <begin position="131"/>
        <end position="145"/>
    </location>
</feature>
<dbReference type="Proteomes" id="UP001303373">
    <property type="component" value="Chromosome 14"/>
</dbReference>
<dbReference type="AlphaFoldDB" id="A0AAQ3MBX0"/>
<protein>
    <submittedName>
        <fullName evidence="2">Uncharacterized protein</fullName>
    </submittedName>
</protein>
<reference evidence="2 3" key="1">
    <citation type="submission" date="2023-11" db="EMBL/GenBank/DDBJ databases">
        <title>An acidophilic fungus is an integral part of prey digestion in a carnivorous sundew plant.</title>
        <authorList>
            <person name="Tsai I.J."/>
        </authorList>
    </citation>
    <scope>NUCLEOTIDE SEQUENCE [LARGE SCALE GENOMIC DNA]</scope>
    <source>
        <strain evidence="2">169a</strain>
    </source>
</reference>